<dbReference type="PATRIC" id="fig|1114964.3.peg.3341"/>
<gene>
    <name evidence="1" type="ORF">L485_17055</name>
</gene>
<sequence length="102" mass="10285">MSKMQLKAGTKLHSSVCDTDVMVIKGSGDVALTCGGAEMVTARTGAPGQIDPGFASGTAMGKRYQTDDGSVELLCIKPGKGTLAVNGVALEIKAAKALPSSD</sequence>
<proteinExistence type="predicted"/>
<accession>T0HG74</accession>
<dbReference type="eggNOG" id="ENOG5032RXS">
    <property type="taxonomic scope" value="Bacteria"/>
</dbReference>
<evidence type="ECO:0000313" key="2">
    <source>
        <dbReference type="Proteomes" id="UP000015524"/>
    </source>
</evidence>
<dbReference type="EMBL" id="ATIB01000081">
    <property type="protein sequence ID" value="EQA98389.1"/>
    <property type="molecule type" value="Genomic_DNA"/>
</dbReference>
<dbReference type="Proteomes" id="UP000015524">
    <property type="component" value="Unassembled WGS sequence"/>
</dbReference>
<protein>
    <submittedName>
        <fullName evidence="1">Uncharacterized protein</fullName>
    </submittedName>
</protein>
<name>T0HG74_9SPHN</name>
<organism evidence="1 2">
    <name type="scientific">Sphingobium baderi LL03</name>
    <dbReference type="NCBI Taxonomy" id="1114964"/>
    <lineage>
        <taxon>Bacteria</taxon>
        <taxon>Pseudomonadati</taxon>
        <taxon>Pseudomonadota</taxon>
        <taxon>Alphaproteobacteria</taxon>
        <taxon>Sphingomonadales</taxon>
        <taxon>Sphingomonadaceae</taxon>
        <taxon>Sphingobium</taxon>
    </lineage>
</organism>
<evidence type="ECO:0000313" key="1">
    <source>
        <dbReference type="EMBL" id="EQA98389.1"/>
    </source>
</evidence>
<keyword evidence="2" id="KW-1185">Reference proteome</keyword>
<dbReference type="AlphaFoldDB" id="T0HG74"/>
<comment type="caution">
    <text evidence="1">The sequence shown here is derived from an EMBL/GenBank/DDBJ whole genome shotgun (WGS) entry which is preliminary data.</text>
</comment>
<reference evidence="1 2" key="1">
    <citation type="journal article" date="2013" name="Genome Announc.">
        <title>Draft Genome Sequence of a Hexachlorocyclohexane-Degrading Bacterium, Sphingobium baderi Strain LL03T.</title>
        <authorList>
            <person name="Kaur J."/>
            <person name="Verma H."/>
            <person name="Tripathi C."/>
            <person name="Khurana J.P."/>
            <person name="Lal R."/>
        </authorList>
    </citation>
    <scope>NUCLEOTIDE SEQUENCE [LARGE SCALE GENOMIC DNA]</scope>
    <source>
        <strain evidence="1 2">LL03</strain>
    </source>
</reference>